<feature type="transmembrane region" description="Helical" evidence="1">
    <location>
        <begin position="216"/>
        <end position="239"/>
    </location>
</feature>
<dbReference type="AlphaFoldDB" id="A0A1T5L8M5"/>
<reference evidence="2 3" key="1">
    <citation type="submission" date="2017-02" db="EMBL/GenBank/DDBJ databases">
        <authorList>
            <person name="Peterson S.W."/>
        </authorList>
    </citation>
    <scope>NUCLEOTIDE SEQUENCE [LARGE SCALE GENOMIC DNA]</scope>
    <source>
        <strain evidence="2 3">M1</strain>
    </source>
</reference>
<keyword evidence="1" id="KW-0812">Transmembrane</keyword>
<evidence type="ECO:0000313" key="3">
    <source>
        <dbReference type="Proteomes" id="UP000190285"/>
    </source>
</evidence>
<feature type="transmembrane region" description="Helical" evidence="1">
    <location>
        <begin position="167"/>
        <end position="196"/>
    </location>
</feature>
<evidence type="ECO:0000256" key="1">
    <source>
        <dbReference type="SAM" id="Phobius"/>
    </source>
</evidence>
<dbReference type="EMBL" id="FUZT01000006">
    <property type="protein sequence ID" value="SKC72396.1"/>
    <property type="molecule type" value="Genomic_DNA"/>
</dbReference>
<protein>
    <submittedName>
        <fullName evidence="2">UDP-N-acetylmuramyl pentapeptide phosphotransferase/UDP-N-acetylglucosamine-1-phosphate transferase</fullName>
    </submittedName>
</protein>
<dbReference type="STRING" id="36842.SAMN02194393_02611"/>
<evidence type="ECO:0000313" key="2">
    <source>
        <dbReference type="EMBL" id="SKC72396.1"/>
    </source>
</evidence>
<keyword evidence="1" id="KW-1133">Transmembrane helix</keyword>
<sequence length="267" mass="29727">MKYLILILSYFFWRFVIPLIKEFYTNCGFLRKNYKGDLIPNSMGIIFVFNILLISLGLLSFIGENNFMNILVFTIGVLTMGFTGLLDDFMGDDNSKGFKGHMNMLLNFKVTTGGIKAVAGGVVSIFISLILSSDIADFFINIIIISLFTNFLNLLDLRPGRALKGFLTFSISSLFLISGIFEILLLSFIGVSLAYLPYDIKGRCMMGDIGSNCLGIVLGIIATSFNINIKISLAIFLVLTNLYSEKHSISTLIQNSKILNFLDEFGR</sequence>
<feature type="transmembrane region" description="Helical" evidence="1">
    <location>
        <begin position="6"/>
        <end position="24"/>
    </location>
</feature>
<keyword evidence="3" id="KW-1185">Reference proteome</keyword>
<feature type="transmembrane region" description="Helical" evidence="1">
    <location>
        <begin position="44"/>
        <end position="62"/>
    </location>
</feature>
<proteinExistence type="predicted"/>
<keyword evidence="1" id="KW-0472">Membrane</keyword>
<keyword evidence="2" id="KW-0808">Transferase</keyword>
<dbReference type="RefSeq" id="WP_079492138.1">
    <property type="nucleotide sequence ID" value="NZ_FUZT01000006.1"/>
</dbReference>
<dbReference type="Proteomes" id="UP000190285">
    <property type="component" value="Unassembled WGS sequence"/>
</dbReference>
<feature type="transmembrane region" description="Helical" evidence="1">
    <location>
        <begin position="138"/>
        <end position="155"/>
    </location>
</feature>
<dbReference type="GO" id="GO:0016740">
    <property type="term" value="F:transferase activity"/>
    <property type="evidence" value="ECO:0007669"/>
    <property type="project" value="UniProtKB-KW"/>
</dbReference>
<gene>
    <name evidence="2" type="ORF">SAMN02194393_02611</name>
</gene>
<accession>A0A1T5L8M5</accession>
<feature type="transmembrane region" description="Helical" evidence="1">
    <location>
        <begin position="68"/>
        <end position="86"/>
    </location>
</feature>
<name>A0A1T5L8M5_9FIRM</name>
<feature type="transmembrane region" description="Helical" evidence="1">
    <location>
        <begin position="106"/>
        <end position="132"/>
    </location>
</feature>
<organism evidence="2 3">
    <name type="scientific">Maledivibacter halophilus</name>
    <dbReference type="NCBI Taxonomy" id="36842"/>
    <lineage>
        <taxon>Bacteria</taxon>
        <taxon>Bacillati</taxon>
        <taxon>Bacillota</taxon>
        <taxon>Clostridia</taxon>
        <taxon>Peptostreptococcales</taxon>
        <taxon>Caminicellaceae</taxon>
        <taxon>Maledivibacter</taxon>
    </lineage>
</organism>
<dbReference type="OrthoDB" id="2679245at2"/>